<protein>
    <recommendedName>
        <fullName evidence="4">RING-type E3 ubiquitin transferase</fullName>
        <ecNumber evidence="4">2.3.2.27</ecNumber>
    </recommendedName>
</protein>
<dbReference type="PROSITE" id="PS50089">
    <property type="entry name" value="ZF_RING_2"/>
    <property type="match status" value="1"/>
</dbReference>
<keyword evidence="19" id="KW-1185">Reference proteome</keyword>
<dbReference type="EMBL" id="KV016743">
    <property type="protein sequence ID" value="KZV19248.1"/>
    <property type="molecule type" value="Genomic_DNA"/>
</dbReference>
<evidence type="ECO:0000256" key="8">
    <source>
        <dbReference type="ARBA" id="ARBA00022771"/>
    </source>
</evidence>
<evidence type="ECO:0000256" key="11">
    <source>
        <dbReference type="ARBA" id="ARBA00022989"/>
    </source>
</evidence>
<dbReference type="SMART" id="SM00184">
    <property type="entry name" value="RING"/>
    <property type="match status" value="1"/>
</dbReference>
<dbReference type="GO" id="GO:0008270">
    <property type="term" value="F:zinc ion binding"/>
    <property type="evidence" value="ECO:0007669"/>
    <property type="project" value="UniProtKB-KW"/>
</dbReference>
<evidence type="ECO:0000256" key="14">
    <source>
        <dbReference type="PROSITE-ProRule" id="PRU00175"/>
    </source>
</evidence>
<evidence type="ECO:0000256" key="3">
    <source>
        <dbReference type="ARBA" id="ARBA00004906"/>
    </source>
</evidence>
<evidence type="ECO:0000256" key="10">
    <source>
        <dbReference type="ARBA" id="ARBA00022833"/>
    </source>
</evidence>
<evidence type="ECO:0000256" key="15">
    <source>
        <dbReference type="SAM" id="MobiDB-lite"/>
    </source>
</evidence>
<dbReference type="SUPFAM" id="SSF57850">
    <property type="entry name" value="RING/U-box"/>
    <property type="match status" value="1"/>
</dbReference>
<feature type="transmembrane region" description="Helical" evidence="16">
    <location>
        <begin position="30"/>
        <end position="52"/>
    </location>
</feature>
<feature type="region of interest" description="Disordered" evidence="15">
    <location>
        <begin position="198"/>
        <end position="241"/>
    </location>
</feature>
<evidence type="ECO:0000256" key="7">
    <source>
        <dbReference type="ARBA" id="ARBA00022723"/>
    </source>
</evidence>
<dbReference type="GO" id="GO:0061630">
    <property type="term" value="F:ubiquitin protein ligase activity"/>
    <property type="evidence" value="ECO:0007669"/>
    <property type="project" value="UniProtKB-EC"/>
</dbReference>
<comment type="catalytic activity">
    <reaction evidence="1">
        <text>S-ubiquitinyl-[E2 ubiquitin-conjugating enzyme]-L-cysteine + [acceptor protein]-L-lysine = [E2 ubiquitin-conjugating enzyme]-L-cysteine + N(6)-ubiquitinyl-[acceptor protein]-L-lysine.</text>
        <dbReference type="EC" id="2.3.2.27"/>
    </reaction>
</comment>
<dbReference type="FunFam" id="3.30.40.10:FF:000187">
    <property type="entry name" value="E3 ubiquitin-protein ligase ATL6"/>
    <property type="match status" value="1"/>
</dbReference>
<feature type="compositionally biased region" description="Basic and acidic residues" evidence="15">
    <location>
        <begin position="206"/>
        <end position="221"/>
    </location>
</feature>
<keyword evidence="11 16" id="KW-1133">Transmembrane helix</keyword>
<evidence type="ECO:0000313" key="18">
    <source>
        <dbReference type="EMBL" id="KZV19248.1"/>
    </source>
</evidence>
<dbReference type="PANTHER" id="PTHR14155">
    <property type="entry name" value="RING FINGER DOMAIN-CONTAINING"/>
    <property type="match status" value="1"/>
</dbReference>
<keyword evidence="12 16" id="KW-0472">Membrane</keyword>
<evidence type="ECO:0000313" key="19">
    <source>
        <dbReference type="Proteomes" id="UP000250235"/>
    </source>
</evidence>
<comment type="similarity">
    <text evidence="13">Belongs to the RING-type zinc finger family. ATL subfamily.</text>
</comment>
<dbReference type="GO" id="GO:0016020">
    <property type="term" value="C:membrane"/>
    <property type="evidence" value="ECO:0007669"/>
    <property type="project" value="UniProtKB-SubCell"/>
</dbReference>
<keyword evidence="6 16" id="KW-0812">Transmembrane</keyword>
<evidence type="ECO:0000256" key="2">
    <source>
        <dbReference type="ARBA" id="ARBA00004167"/>
    </source>
</evidence>
<evidence type="ECO:0000256" key="4">
    <source>
        <dbReference type="ARBA" id="ARBA00012483"/>
    </source>
</evidence>
<dbReference type="AlphaFoldDB" id="A0A2Z7AC06"/>
<dbReference type="InterPro" id="IPR053238">
    <property type="entry name" value="RING-H2_zinc_finger"/>
</dbReference>
<feature type="domain" description="RING-type" evidence="17">
    <location>
        <begin position="113"/>
        <end position="155"/>
    </location>
</feature>
<evidence type="ECO:0000256" key="1">
    <source>
        <dbReference type="ARBA" id="ARBA00000900"/>
    </source>
</evidence>
<evidence type="ECO:0000256" key="9">
    <source>
        <dbReference type="ARBA" id="ARBA00022786"/>
    </source>
</evidence>
<keyword evidence="10" id="KW-0862">Zinc</keyword>
<evidence type="ECO:0000256" key="16">
    <source>
        <dbReference type="SAM" id="Phobius"/>
    </source>
</evidence>
<dbReference type="Gene3D" id="3.30.40.10">
    <property type="entry name" value="Zinc/RING finger domain, C3HC4 (zinc finger)"/>
    <property type="match status" value="1"/>
</dbReference>
<dbReference type="PANTHER" id="PTHR14155:SF521">
    <property type="entry name" value="RING-H2 FINGER PROTEIN ATL30"/>
    <property type="match status" value="1"/>
</dbReference>
<reference evidence="18 19" key="1">
    <citation type="journal article" date="2015" name="Proc. Natl. Acad. Sci. U.S.A.">
        <title>The resurrection genome of Boea hygrometrica: A blueprint for survival of dehydration.</title>
        <authorList>
            <person name="Xiao L."/>
            <person name="Yang G."/>
            <person name="Zhang L."/>
            <person name="Yang X."/>
            <person name="Zhao S."/>
            <person name="Ji Z."/>
            <person name="Zhou Q."/>
            <person name="Hu M."/>
            <person name="Wang Y."/>
            <person name="Chen M."/>
            <person name="Xu Y."/>
            <person name="Jin H."/>
            <person name="Xiao X."/>
            <person name="Hu G."/>
            <person name="Bao F."/>
            <person name="Hu Y."/>
            <person name="Wan P."/>
            <person name="Li L."/>
            <person name="Deng X."/>
            <person name="Kuang T."/>
            <person name="Xiang C."/>
            <person name="Zhu J.K."/>
            <person name="Oliver M.J."/>
            <person name="He Y."/>
        </authorList>
    </citation>
    <scope>NUCLEOTIDE SEQUENCE [LARGE SCALE GENOMIC DNA]</scope>
    <source>
        <strain evidence="19">cv. XS01</strain>
    </source>
</reference>
<dbReference type="InterPro" id="IPR013083">
    <property type="entry name" value="Znf_RING/FYVE/PHD"/>
</dbReference>
<keyword evidence="5" id="KW-0808">Transferase</keyword>
<dbReference type="CDD" id="cd16461">
    <property type="entry name" value="RING-H2_EL5-like"/>
    <property type="match status" value="1"/>
</dbReference>
<gene>
    <name evidence="18" type="ORF">F511_35183</name>
</gene>
<dbReference type="OrthoDB" id="9984778at2759"/>
<evidence type="ECO:0000256" key="13">
    <source>
        <dbReference type="ARBA" id="ARBA00024209"/>
    </source>
</evidence>
<accession>A0A2Z7AC06</accession>
<comment type="subcellular location">
    <subcellularLocation>
        <location evidence="2">Membrane</location>
        <topology evidence="2">Single-pass membrane protein</topology>
    </subcellularLocation>
</comment>
<name>A0A2Z7AC06_9LAMI</name>
<keyword evidence="9" id="KW-0833">Ubl conjugation pathway</keyword>
<proteinExistence type="inferred from homology"/>
<organism evidence="18 19">
    <name type="scientific">Dorcoceras hygrometricum</name>
    <dbReference type="NCBI Taxonomy" id="472368"/>
    <lineage>
        <taxon>Eukaryota</taxon>
        <taxon>Viridiplantae</taxon>
        <taxon>Streptophyta</taxon>
        <taxon>Embryophyta</taxon>
        <taxon>Tracheophyta</taxon>
        <taxon>Spermatophyta</taxon>
        <taxon>Magnoliopsida</taxon>
        <taxon>eudicotyledons</taxon>
        <taxon>Gunneridae</taxon>
        <taxon>Pentapetalae</taxon>
        <taxon>asterids</taxon>
        <taxon>lamiids</taxon>
        <taxon>Lamiales</taxon>
        <taxon>Gesneriaceae</taxon>
        <taxon>Didymocarpoideae</taxon>
        <taxon>Trichosporeae</taxon>
        <taxon>Loxocarpinae</taxon>
        <taxon>Dorcoceras</taxon>
    </lineage>
</organism>
<evidence type="ECO:0000256" key="12">
    <source>
        <dbReference type="ARBA" id="ARBA00023136"/>
    </source>
</evidence>
<dbReference type="Pfam" id="PF13639">
    <property type="entry name" value="zf-RING_2"/>
    <property type="match status" value="1"/>
</dbReference>
<sequence>MATGSVHPSPPPLPSPPVSLLPPEYTTPPITTILTIVLLIFFFVGFFSIYFCRCLMQNLLYTWHIRHSPGGTPAAAHVVSISPGLDPVIIRSFPSFSYSTVKDYRREKYGLECAICLVEFVDIDILRLLTSCCHVFHQECIDLWLESHKTCPVCRRNLDSPIHSPAAKSPSHAHNNGHDDSVAVSELSQDCLSITINEDNQDEMTDSGKRDQKAAQQKEKVQNFYRSHSTGHNSFVDEKEEKGDHKFTLRLPENVKSNIIKGHTSSISWSTFGDYKAKVSTSGIAKT</sequence>
<dbReference type="EC" id="2.3.2.27" evidence="4"/>
<evidence type="ECO:0000259" key="17">
    <source>
        <dbReference type="PROSITE" id="PS50089"/>
    </source>
</evidence>
<evidence type="ECO:0000256" key="5">
    <source>
        <dbReference type="ARBA" id="ARBA00022679"/>
    </source>
</evidence>
<evidence type="ECO:0000256" key="6">
    <source>
        <dbReference type="ARBA" id="ARBA00022692"/>
    </source>
</evidence>
<keyword evidence="8 14" id="KW-0863">Zinc-finger</keyword>
<keyword evidence="7" id="KW-0479">Metal-binding</keyword>
<feature type="compositionally biased region" description="Polar residues" evidence="15">
    <location>
        <begin position="224"/>
        <end position="233"/>
    </location>
</feature>
<comment type="pathway">
    <text evidence="3">Protein modification; protein ubiquitination.</text>
</comment>
<dbReference type="InterPro" id="IPR001841">
    <property type="entry name" value="Znf_RING"/>
</dbReference>
<dbReference type="Proteomes" id="UP000250235">
    <property type="component" value="Unassembled WGS sequence"/>
</dbReference>